<dbReference type="AlphaFoldDB" id="K0WYG0"/>
<protein>
    <recommendedName>
        <fullName evidence="1">N-acetyltransferase domain-containing protein</fullName>
    </recommendedName>
</protein>
<proteinExistence type="predicted"/>
<dbReference type="PROSITE" id="PS51186">
    <property type="entry name" value="GNAT"/>
    <property type="match status" value="1"/>
</dbReference>
<gene>
    <name evidence="2" type="ORF">HMPREF9448_01956</name>
</gene>
<sequence>MIQLTQVHATDIEFLKFIERIYTESFPPDERRDFSDVIRLLEENDDFFIVLLSDENKAVGFISYWEWNDFSYVEHFAVDSSCRGSGYGATAMTELLKRINNPAVLEVEKPLDDISQRRIRFYERLGFVLCTRPYTQPPYSSEKQPLELYLMSFGKIDLNQVFDTVASRIHQKVYGVE</sequence>
<comment type="caution">
    <text evidence="2">The sequence shown here is derived from an EMBL/GenBank/DDBJ whole genome shotgun (WGS) entry which is preliminary data.</text>
</comment>
<accession>K0WYG0</accession>
<dbReference type="RefSeq" id="WP_008862364.1">
    <property type="nucleotide sequence ID" value="NZ_CAXSYG010000009.1"/>
</dbReference>
<evidence type="ECO:0000313" key="3">
    <source>
        <dbReference type="Proteomes" id="UP000006044"/>
    </source>
</evidence>
<dbReference type="InterPro" id="IPR000182">
    <property type="entry name" value="GNAT_dom"/>
</dbReference>
<dbReference type="OrthoDB" id="9127144at2"/>
<dbReference type="GO" id="GO:0016747">
    <property type="term" value="F:acyltransferase activity, transferring groups other than amino-acyl groups"/>
    <property type="evidence" value="ECO:0007669"/>
    <property type="project" value="InterPro"/>
</dbReference>
<dbReference type="InterPro" id="IPR016181">
    <property type="entry name" value="Acyl_CoA_acyltransferase"/>
</dbReference>
<organism evidence="2 3">
    <name type="scientific">Barnesiella intestinihominis YIT 11860</name>
    <dbReference type="NCBI Taxonomy" id="742726"/>
    <lineage>
        <taxon>Bacteria</taxon>
        <taxon>Pseudomonadati</taxon>
        <taxon>Bacteroidota</taxon>
        <taxon>Bacteroidia</taxon>
        <taxon>Bacteroidales</taxon>
        <taxon>Barnesiellaceae</taxon>
        <taxon>Barnesiella</taxon>
    </lineage>
</organism>
<dbReference type="CDD" id="cd04301">
    <property type="entry name" value="NAT_SF"/>
    <property type="match status" value="1"/>
</dbReference>
<dbReference type="Gene3D" id="3.40.630.30">
    <property type="match status" value="1"/>
</dbReference>
<reference evidence="2 3" key="1">
    <citation type="submission" date="2012-08" db="EMBL/GenBank/DDBJ databases">
        <title>The Genome Sequence of Barnesiella intestinihominis YIT 11860.</title>
        <authorList>
            <consortium name="The Broad Institute Genome Sequencing Platform"/>
            <person name="Earl A."/>
            <person name="Ward D."/>
            <person name="Feldgarden M."/>
            <person name="Gevers D."/>
            <person name="Morotomi M."/>
            <person name="Walker B."/>
            <person name="Young S.K."/>
            <person name="Zeng Q."/>
            <person name="Gargeya S."/>
            <person name="Fitzgerald M."/>
            <person name="Haas B."/>
            <person name="Abouelleil A."/>
            <person name="Alvarado L."/>
            <person name="Arachchi H.M."/>
            <person name="Berlin A.M."/>
            <person name="Chapman S.B."/>
            <person name="Goldberg J."/>
            <person name="Griggs A."/>
            <person name="Gujja S."/>
            <person name="Hansen M."/>
            <person name="Howarth C."/>
            <person name="Imamovic A."/>
            <person name="Larimer J."/>
            <person name="McCowen C."/>
            <person name="Montmayeur A."/>
            <person name="Murphy C."/>
            <person name="Neiman D."/>
            <person name="Pearson M."/>
            <person name="Priest M."/>
            <person name="Roberts A."/>
            <person name="Saif S."/>
            <person name="Shea T."/>
            <person name="Sisk P."/>
            <person name="Sykes S."/>
            <person name="Wortman J."/>
            <person name="Nusbaum C."/>
            <person name="Birren B."/>
        </authorList>
    </citation>
    <scope>NUCLEOTIDE SEQUENCE [LARGE SCALE GENOMIC DNA]</scope>
    <source>
        <strain evidence="2 3">YIT 11860</strain>
    </source>
</reference>
<dbReference type="HOGENOM" id="CLU_105077_1_2_10"/>
<dbReference type="eggNOG" id="COG0456">
    <property type="taxonomic scope" value="Bacteria"/>
</dbReference>
<dbReference type="GeneID" id="77849178"/>
<evidence type="ECO:0000313" key="2">
    <source>
        <dbReference type="EMBL" id="EJZ63306.1"/>
    </source>
</evidence>
<dbReference type="Proteomes" id="UP000006044">
    <property type="component" value="Unassembled WGS sequence"/>
</dbReference>
<dbReference type="EMBL" id="ADLE01000014">
    <property type="protein sequence ID" value="EJZ63306.1"/>
    <property type="molecule type" value="Genomic_DNA"/>
</dbReference>
<dbReference type="Pfam" id="PF00583">
    <property type="entry name" value="Acetyltransf_1"/>
    <property type="match status" value="1"/>
</dbReference>
<dbReference type="SUPFAM" id="SSF55729">
    <property type="entry name" value="Acyl-CoA N-acyltransferases (Nat)"/>
    <property type="match status" value="1"/>
</dbReference>
<name>K0WYG0_9BACT</name>
<keyword evidence="3" id="KW-1185">Reference proteome</keyword>
<feature type="domain" description="N-acetyltransferase" evidence="1">
    <location>
        <begin position="2"/>
        <end position="151"/>
    </location>
</feature>
<evidence type="ECO:0000259" key="1">
    <source>
        <dbReference type="PROSITE" id="PS51186"/>
    </source>
</evidence>
<dbReference type="STRING" id="742726.HMPREF9448_01956"/>